<dbReference type="InterPro" id="IPR001870">
    <property type="entry name" value="B30.2/SPRY"/>
</dbReference>
<dbReference type="AlphaFoldDB" id="A0A183CEL0"/>
<evidence type="ECO:0000313" key="3">
    <source>
        <dbReference type="WBParaSite" id="GPLIN_001131500"/>
    </source>
</evidence>
<dbReference type="SUPFAM" id="SSF49899">
    <property type="entry name" value="Concanavalin A-like lectins/glucanases"/>
    <property type="match status" value="1"/>
</dbReference>
<organism evidence="2 3">
    <name type="scientific">Globodera pallida</name>
    <name type="common">Potato cyst nematode worm</name>
    <name type="synonym">Heterodera pallida</name>
    <dbReference type="NCBI Taxonomy" id="36090"/>
    <lineage>
        <taxon>Eukaryota</taxon>
        <taxon>Metazoa</taxon>
        <taxon>Ecdysozoa</taxon>
        <taxon>Nematoda</taxon>
        <taxon>Chromadorea</taxon>
        <taxon>Rhabditida</taxon>
        <taxon>Tylenchina</taxon>
        <taxon>Tylenchomorpha</taxon>
        <taxon>Tylenchoidea</taxon>
        <taxon>Heteroderidae</taxon>
        <taxon>Heteroderinae</taxon>
        <taxon>Globodera</taxon>
    </lineage>
</organism>
<dbReference type="InterPro" id="IPR003877">
    <property type="entry name" value="SPRY_dom"/>
</dbReference>
<reference evidence="3" key="3">
    <citation type="submission" date="2016-06" db="UniProtKB">
        <authorList>
            <consortium name="WormBaseParasite"/>
        </authorList>
    </citation>
    <scope>IDENTIFICATION</scope>
</reference>
<reference evidence="2" key="2">
    <citation type="submission" date="2014-05" db="EMBL/GenBank/DDBJ databases">
        <title>The genome and life-stage specific transcriptomes of Globodera pallida elucidate key aspects of plant parasitism by a cyst nematode.</title>
        <authorList>
            <person name="Cotton J.A."/>
            <person name="Lilley C.J."/>
            <person name="Jones L.M."/>
            <person name="Kikuchi T."/>
            <person name="Reid A.J."/>
            <person name="Thorpe P."/>
            <person name="Tsai I.J."/>
            <person name="Beasley H."/>
            <person name="Blok V."/>
            <person name="Cock P.J.A."/>
            <person name="Van den Akker S.E."/>
            <person name="Holroyd N."/>
            <person name="Hunt M."/>
            <person name="Mantelin S."/>
            <person name="Naghra H."/>
            <person name="Pain A."/>
            <person name="Palomares-Rius J.E."/>
            <person name="Zarowiecki M."/>
            <person name="Berriman M."/>
            <person name="Jones J.T."/>
            <person name="Urwin P.E."/>
        </authorList>
    </citation>
    <scope>NUCLEOTIDE SEQUENCE [LARGE SCALE GENOMIC DNA]</scope>
    <source>
        <strain evidence="2">Lindley</strain>
    </source>
</reference>
<dbReference type="Pfam" id="PF00622">
    <property type="entry name" value="SPRY"/>
    <property type="match status" value="1"/>
</dbReference>
<evidence type="ECO:0000313" key="2">
    <source>
        <dbReference type="Proteomes" id="UP000050741"/>
    </source>
</evidence>
<dbReference type="InterPro" id="IPR043136">
    <property type="entry name" value="B30.2/SPRY_sf"/>
</dbReference>
<dbReference type="InterPro" id="IPR013320">
    <property type="entry name" value="ConA-like_dom_sf"/>
</dbReference>
<dbReference type="Gene3D" id="2.60.120.920">
    <property type="match status" value="1"/>
</dbReference>
<reference evidence="2" key="1">
    <citation type="submission" date="2013-12" db="EMBL/GenBank/DDBJ databases">
        <authorList>
            <person name="Aslett M."/>
        </authorList>
    </citation>
    <scope>NUCLEOTIDE SEQUENCE [LARGE SCALE GENOMIC DNA]</scope>
    <source>
        <strain evidence="2">Lindley</strain>
    </source>
</reference>
<evidence type="ECO:0000259" key="1">
    <source>
        <dbReference type="PROSITE" id="PS50188"/>
    </source>
</evidence>
<dbReference type="PROSITE" id="PS50188">
    <property type="entry name" value="B302_SPRY"/>
    <property type="match status" value="1"/>
</dbReference>
<dbReference type="SMART" id="SM00449">
    <property type="entry name" value="SPRY"/>
    <property type="match status" value="1"/>
</dbReference>
<name>A0A183CEL0_GLOPA</name>
<dbReference type="CDD" id="cd12885">
    <property type="entry name" value="SPRY_RanBP_like"/>
    <property type="match status" value="1"/>
</dbReference>
<keyword evidence="2" id="KW-1185">Reference proteome</keyword>
<sequence>MDDKLLLDTKDEVAYETIYGTWRSVRAERPIPNGNLGFFYYEVKILVEKDVGIHIGLTGEQMPLYKWVGCCEGTYAYEDDGTFWGHAAVDGCAHLNGRPYIDEGIPEFGVGDVIGCGVDLATRQIIYTKNGRKTTGLFVDSAGVELFACVSLSDSGDKIEANFGPNFEYKF</sequence>
<dbReference type="InterPro" id="IPR050618">
    <property type="entry name" value="Ubq-SigPath_Reg"/>
</dbReference>
<dbReference type="Proteomes" id="UP000050741">
    <property type="component" value="Unassembled WGS sequence"/>
</dbReference>
<dbReference type="InterPro" id="IPR044736">
    <property type="entry name" value="Gid1/RanBPM/SPLA_SPRY"/>
</dbReference>
<feature type="domain" description="B30.2/SPRY" evidence="1">
    <location>
        <begin position="1"/>
        <end position="168"/>
    </location>
</feature>
<proteinExistence type="predicted"/>
<protein>
    <submittedName>
        <fullName evidence="3">B30.2/SPRY domain-containing protein</fullName>
    </submittedName>
</protein>
<dbReference type="WBParaSite" id="GPLIN_001131500">
    <property type="protein sequence ID" value="GPLIN_001131500"/>
    <property type="gene ID" value="GPLIN_001131500"/>
</dbReference>
<accession>A0A183CEL0</accession>
<dbReference type="PANTHER" id="PTHR12864">
    <property type="entry name" value="RAN BINDING PROTEIN 9-RELATED"/>
    <property type="match status" value="1"/>
</dbReference>